<sequence length="374" mass="39390">MNIKSFITASVLLATGLVANAQNQMPGKMHIGIVYPLSTNGTHAPLDTNNLSFNLLGGVSAAERGLAFAGLSNVVLHDAKGFLFAGFSNHVIKNADGGQFAGFLNTYGGGDGFAFAGFANISSGNVKGAQFAGFANIAKEMNGAQFAGFGNVAKGGTASQFAGFINIAKGVKGSQMAGFMNVAKDVKGSQIAGFINIAKKVKGAQIAGFINIAESSDFPIGIVNIIKNGEKSIGVSTNDNLTTMLTFRSGGRVLYGILGVGYNFKNDKEVYAAEAGMGAHFFQSNSFRLNTELTAMSLESFKHGEYFSSSFRVLPALKIAKFLEIYGGPSLNYVNTNTIEGKDLNKHYISKWGNKGNDFQGLYVGYTGGIQVIF</sequence>
<evidence type="ECO:0000313" key="3">
    <source>
        <dbReference type="Proteomes" id="UP001378956"/>
    </source>
</evidence>
<organism evidence="2 3">
    <name type="scientific">Pedobacter panaciterrae</name>
    <dbReference type="NCBI Taxonomy" id="363849"/>
    <lineage>
        <taxon>Bacteria</taxon>
        <taxon>Pseudomonadati</taxon>
        <taxon>Bacteroidota</taxon>
        <taxon>Sphingobacteriia</taxon>
        <taxon>Sphingobacteriales</taxon>
        <taxon>Sphingobacteriaceae</taxon>
        <taxon>Pedobacter</taxon>
    </lineage>
</organism>
<accession>A0ABU8NFA0</accession>
<feature type="signal peptide" evidence="1">
    <location>
        <begin position="1"/>
        <end position="21"/>
    </location>
</feature>
<keyword evidence="3" id="KW-1185">Reference proteome</keyword>
<dbReference type="Proteomes" id="UP001378956">
    <property type="component" value="Unassembled WGS sequence"/>
</dbReference>
<dbReference type="EMBL" id="JBBEUB010000001">
    <property type="protein sequence ID" value="MEJ2900929.1"/>
    <property type="molecule type" value="Genomic_DNA"/>
</dbReference>
<reference evidence="2 3" key="1">
    <citation type="submission" date="2024-03" db="EMBL/GenBank/DDBJ databases">
        <title>Sequence of Lycoming College Course Isolates.</title>
        <authorList>
            <person name="Plotts O."/>
            <person name="Newman J."/>
        </authorList>
    </citation>
    <scope>NUCLEOTIDE SEQUENCE [LARGE SCALE GENOMIC DNA]</scope>
    <source>
        <strain evidence="2 3">CJB-3</strain>
    </source>
</reference>
<evidence type="ECO:0000256" key="1">
    <source>
        <dbReference type="SAM" id="SignalP"/>
    </source>
</evidence>
<keyword evidence="1" id="KW-0732">Signal</keyword>
<dbReference type="RefSeq" id="WP_288884354.1">
    <property type="nucleotide sequence ID" value="NZ_CBFGNQ010000019.1"/>
</dbReference>
<evidence type="ECO:0000313" key="2">
    <source>
        <dbReference type="EMBL" id="MEJ2900929.1"/>
    </source>
</evidence>
<comment type="caution">
    <text evidence="2">The sequence shown here is derived from an EMBL/GenBank/DDBJ whole genome shotgun (WGS) entry which is preliminary data.</text>
</comment>
<protein>
    <submittedName>
        <fullName evidence="2">Uncharacterized protein</fullName>
    </submittedName>
</protein>
<gene>
    <name evidence="2" type="ORF">WAE58_00750</name>
</gene>
<feature type="chain" id="PRO_5046041655" evidence="1">
    <location>
        <begin position="22"/>
        <end position="374"/>
    </location>
</feature>
<proteinExistence type="predicted"/>
<name>A0ABU8NFA0_9SPHI</name>